<evidence type="ECO:0000256" key="1">
    <source>
        <dbReference type="ARBA" id="ARBA00004141"/>
    </source>
</evidence>
<reference evidence="7" key="1">
    <citation type="journal article" date="2020" name="BMC Genomics">
        <title>Correction to: Identification and distribution of gene clusters required for synthesis of sphingolipid metabolism inhibitors in diverse species of the filamentous fungus Fusarium.</title>
        <authorList>
            <person name="Kim H.S."/>
            <person name="Lohmar J.M."/>
            <person name="Busman M."/>
            <person name="Brown D.W."/>
            <person name="Naumann T.A."/>
            <person name="Divon H.H."/>
            <person name="Lysoe E."/>
            <person name="Uhlig S."/>
            <person name="Proctor R.H."/>
        </authorList>
    </citation>
    <scope>NUCLEOTIDE SEQUENCE</scope>
    <source>
        <strain evidence="7">NRRL 20472</strain>
    </source>
</reference>
<feature type="compositionally biased region" description="Polar residues" evidence="5">
    <location>
        <begin position="1"/>
        <end position="14"/>
    </location>
</feature>
<feature type="compositionally biased region" description="Polar residues" evidence="5">
    <location>
        <begin position="390"/>
        <end position="401"/>
    </location>
</feature>
<evidence type="ECO:0000313" key="7">
    <source>
        <dbReference type="EMBL" id="KAF4967932.1"/>
    </source>
</evidence>
<keyword evidence="2 6" id="KW-0812">Transmembrane</keyword>
<comment type="caution">
    <text evidence="7">The sequence shown here is derived from an EMBL/GenBank/DDBJ whole genome shotgun (WGS) entry which is preliminary data.</text>
</comment>
<dbReference type="Pfam" id="PF04479">
    <property type="entry name" value="RTA1"/>
    <property type="match status" value="1"/>
</dbReference>
<gene>
    <name evidence="7" type="ORF">FSARC_4625</name>
</gene>
<comment type="subcellular location">
    <subcellularLocation>
        <location evidence="1">Membrane</location>
        <topology evidence="1">Multi-pass membrane protein</topology>
    </subcellularLocation>
</comment>
<evidence type="ECO:0000256" key="5">
    <source>
        <dbReference type="SAM" id="MobiDB-lite"/>
    </source>
</evidence>
<feature type="region of interest" description="Disordered" evidence="5">
    <location>
        <begin position="352"/>
        <end position="401"/>
    </location>
</feature>
<accession>A0A8H4U1C1</accession>
<protein>
    <submittedName>
        <fullName evidence="7">Uncharacterized protein</fullName>
    </submittedName>
</protein>
<organism evidence="7 8">
    <name type="scientific">Fusarium sarcochroum</name>
    <dbReference type="NCBI Taxonomy" id="1208366"/>
    <lineage>
        <taxon>Eukaryota</taxon>
        <taxon>Fungi</taxon>
        <taxon>Dikarya</taxon>
        <taxon>Ascomycota</taxon>
        <taxon>Pezizomycotina</taxon>
        <taxon>Sordariomycetes</taxon>
        <taxon>Hypocreomycetidae</taxon>
        <taxon>Hypocreales</taxon>
        <taxon>Nectriaceae</taxon>
        <taxon>Fusarium</taxon>
        <taxon>Fusarium lateritium species complex</taxon>
    </lineage>
</organism>
<dbReference type="AlphaFoldDB" id="A0A8H4U1C1"/>
<feature type="region of interest" description="Disordered" evidence="5">
    <location>
        <begin position="1"/>
        <end position="25"/>
    </location>
</feature>
<dbReference type="Proteomes" id="UP000622797">
    <property type="component" value="Unassembled WGS sequence"/>
</dbReference>
<dbReference type="PANTHER" id="PTHR31465:SF15">
    <property type="entry name" value="LIPID TRANSPORTER ATNI-RELATED"/>
    <property type="match status" value="1"/>
</dbReference>
<dbReference type="GO" id="GO:0016020">
    <property type="term" value="C:membrane"/>
    <property type="evidence" value="ECO:0007669"/>
    <property type="project" value="UniProtKB-SubCell"/>
</dbReference>
<feature type="compositionally biased region" description="Basic and acidic residues" evidence="5">
    <location>
        <begin position="352"/>
        <end position="374"/>
    </location>
</feature>
<evidence type="ECO:0000256" key="6">
    <source>
        <dbReference type="SAM" id="Phobius"/>
    </source>
</evidence>
<feature type="transmembrane region" description="Helical" evidence="6">
    <location>
        <begin position="199"/>
        <end position="219"/>
    </location>
</feature>
<feature type="transmembrane region" description="Helical" evidence="6">
    <location>
        <begin position="164"/>
        <end position="187"/>
    </location>
</feature>
<dbReference type="InterPro" id="IPR007568">
    <property type="entry name" value="RTA1"/>
</dbReference>
<feature type="transmembrane region" description="Helical" evidence="6">
    <location>
        <begin position="278"/>
        <end position="299"/>
    </location>
</feature>
<dbReference type="EMBL" id="JABEXW010000216">
    <property type="protein sequence ID" value="KAF4967932.1"/>
    <property type="molecule type" value="Genomic_DNA"/>
</dbReference>
<evidence type="ECO:0000256" key="4">
    <source>
        <dbReference type="ARBA" id="ARBA00023136"/>
    </source>
</evidence>
<feature type="transmembrane region" description="Helical" evidence="6">
    <location>
        <begin position="104"/>
        <end position="128"/>
    </location>
</feature>
<keyword evidence="3 6" id="KW-1133">Transmembrane helix</keyword>
<keyword evidence="8" id="KW-1185">Reference proteome</keyword>
<keyword evidence="4 6" id="KW-0472">Membrane</keyword>
<sequence length="401" mass="44720">MDTFAPNDNISSNTKGRDENVQNDASPDKLISSRVTFTILTTLNITSHLLDSTYTTYTMSTTTHNPTTTTVSSATATCTTAVPGKYGRVPADACNSNYFFDPSFAANLAFCVLFGLATLVHLIQAILFKKATIMGAAWETIGFAFKTIGSHDQQNTTYVLLGQLFFLLAPLWINAFVYMAVARMVYFRMPDQKLLGIKAIRMTLLFVWLDIVLFIVQGAGGSMLSNTEDMKIVRLGMKIYMAGVGLQLGVILIFISITAFFYHKLRQLEGRSMGRMKWLIWTMLLVLVLIVIRIVYRLIEFGPGVNDHNTLLIHEEYPLGLDATPILIALVLLNVMHPGFVLRGPDSEFPKLSRKEKKALKEQKKQDKNRAKEAKKARKAGAQELKNLSVGEQSNSSREMV</sequence>
<dbReference type="PANTHER" id="PTHR31465">
    <property type="entry name" value="PROTEIN RTA1-RELATED"/>
    <property type="match status" value="1"/>
</dbReference>
<reference evidence="7" key="2">
    <citation type="submission" date="2020-05" db="EMBL/GenBank/DDBJ databases">
        <authorList>
            <person name="Kim H.-S."/>
            <person name="Proctor R.H."/>
            <person name="Brown D.W."/>
        </authorList>
    </citation>
    <scope>NUCLEOTIDE SEQUENCE</scope>
    <source>
        <strain evidence="7">NRRL 20472</strain>
    </source>
</reference>
<proteinExistence type="predicted"/>
<evidence type="ECO:0000256" key="2">
    <source>
        <dbReference type="ARBA" id="ARBA00022692"/>
    </source>
</evidence>
<evidence type="ECO:0000313" key="8">
    <source>
        <dbReference type="Proteomes" id="UP000622797"/>
    </source>
</evidence>
<dbReference type="OrthoDB" id="5384040at2759"/>
<feature type="transmembrane region" description="Helical" evidence="6">
    <location>
        <begin position="319"/>
        <end position="342"/>
    </location>
</feature>
<name>A0A8H4U1C1_9HYPO</name>
<evidence type="ECO:0000256" key="3">
    <source>
        <dbReference type="ARBA" id="ARBA00022989"/>
    </source>
</evidence>
<feature type="transmembrane region" description="Helical" evidence="6">
    <location>
        <begin position="239"/>
        <end position="262"/>
    </location>
</feature>